<dbReference type="Pfam" id="PF10498">
    <property type="entry name" value="IFT57"/>
    <property type="match status" value="1"/>
</dbReference>
<evidence type="ECO:0000313" key="7">
    <source>
        <dbReference type="EnsemblProtists" id="EOD40221"/>
    </source>
</evidence>
<dbReference type="InterPro" id="IPR019530">
    <property type="entry name" value="Intra-flagellar_transport_57"/>
</dbReference>
<evidence type="ECO:0008006" key="9">
    <source>
        <dbReference type="Google" id="ProtNLM"/>
    </source>
</evidence>
<organism evidence="7 8">
    <name type="scientific">Emiliania huxleyi (strain CCMP1516)</name>
    <dbReference type="NCBI Taxonomy" id="280463"/>
    <lineage>
        <taxon>Eukaryota</taxon>
        <taxon>Haptista</taxon>
        <taxon>Haptophyta</taxon>
        <taxon>Prymnesiophyceae</taxon>
        <taxon>Isochrysidales</taxon>
        <taxon>Noelaerhabdaceae</taxon>
        <taxon>Emiliania</taxon>
    </lineage>
</organism>
<proteinExistence type="inferred from homology"/>
<dbReference type="GO" id="GO:0005794">
    <property type="term" value="C:Golgi apparatus"/>
    <property type="evidence" value="ECO:0007669"/>
    <property type="project" value="TreeGrafter"/>
</dbReference>
<dbReference type="eggNOG" id="KOG0972">
    <property type="taxonomic scope" value="Eukaryota"/>
</dbReference>
<dbReference type="PaxDb" id="2903-EOD13409"/>
<dbReference type="PANTHER" id="PTHR16011:SF0">
    <property type="entry name" value="INTRAFLAGELLAR TRANSPORT PROTEIN 57 HOMOLOG"/>
    <property type="match status" value="1"/>
</dbReference>
<feature type="region of interest" description="Disordered" evidence="6">
    <location>
        <begin position="125"/>
        <end position="162"/>
    </location>
</feature>
<keyword evidence="5" id="KW-0175">Coiled coil</keyword>
<feature type="coiled-coil region" evidence="5">
    <location>
        <begin position="223"/>
        <end position="299"/>
    </location>
</feature>
<dbReference type="GO" id="GO:0030992">
    <property type="term" value="C:intraciliary transport particle B"/>
    <property type="evidence" value="ECO:0007669"/>
    <property type="project" value="TreeGrafter"/>
</dbReference>
<keyword evidence="4" id="KW-0966">Cell projection</keyword>
<evidence type="ECO:0000256" key="1">
    <source>
        <dbReference type="ARBA" id="ARBA00004138"/>
    </source>
</evidence>
<comment type="similarity">
    <text evidence="2">Belongs to the IFT57 family.</text>
</comment>
<accession>A0A0D3KWT6</accession>
<dbReference type="STRING" id="2903.R1DXI5"/>
<dbReference type="KEGG" id="ehx:EMIHUDRAFT_77679"/>
<reference evidence="7" key="2">
    <citation type="submission" date="2024-10" db="UniProtKB">
        <authorList>
            <consortium name="EnsemblProtists"/>
        </authorList>
    </citation>
    <scope>IDENTIFICATION</scope>
</reference>
<dbReference type="GO" id="GO:1905515">
    <property type="term" value="P:non-motile cilium assembly"/>
    <property type="evidence" value="ECO:0007669"/>
    <property type="project" value="TreeGrafter"/>
</dbReference>
<evidence type="ECO:0000313" key="8">
    <source>
        <dbReference type="Proteomes" id="UP000013827"/>
    </source>
</evidence>
<evidence type="ECO:0000256" key="2">
    <source>
        <dbReference type="ARBA" id="ARBA00009415"/>
    </source>
</evidence>
<dbReference type="GeneID" id="17285492"/>
<dbReference type="EnsemblProtists" id="EOD40221">
    <property type="protein sequence ID" value="EOD40221"/>
    <property type="gene ID" value="EMIHUDRAFT_77679"/>
</dbReference>
<dbReference type="RefSeq" id="XP_005792650.1">
    <property type="nucleotide sequence ID" value="XM_005792593.1"/>
</dbReference>
<dbReference type="OMA" id="XGRTADF"/>
<dbReference type="PANTHER" id="PTHR16011">
    <property type="entry name" value="IFT57/HIPPI"/>
    <property type="match status" value="1"/>
</dbReference>
<dbReference type="HOGENOM" id="CLU_039132_0_0_1"/>
<comment type="subcellular location">
    <subcellularLocation>
        <location evidence="1">Cell projection</location>
        <location evidence="1">Cilium</location>
    </subcellularLocation>
</comment>
<dbReference type="RefSeq" id="XP_005765838.1">
    <property type="nucleotide sequence ID" value="XM_005765781.1"/>
</dbReference>
<evidence type="ECO:0000256" key="5">
    <source>
        <dbReference type="SAM" id="Coils"/>
    </source>
</evidence>
<dbReference type="AlphaFoldDB" id="A0A0D3KWT6"/>
<evidence type="ECO:0000256" key="4">
    <source>
        <dbReference type="ARBA" id="ARBA00023273"/>
    </source>
</evidence>
<dbReference type="KEGG" id="ehx:EMIHUDRAFT_76529"/>
<evidence type="ECO:0000256" key="6">
    <source>
        <dbReference type="SAM" id="MobiDB-lite"/>
    </source>
</evidence>
<sequence length="376" mass="41995">MDDILERLKMLDYELAFRGFTRLTHTYFAMPAPNPNEQFHYFMALCSWLMGLLGSAWQAPSQSDDPNLAAQSLHSQLQQVGAPLSFGGWQKLKQGHGEPCCVILQWLLQQASGQAQRPHARLVVPTPWPAATDPDRVGDAENEEEEYYHGGGDEAGPSAGRQGKLTDNILEAQVEPEAWRVELERVAPQLKMQVLSDPKEWRNRLVNTKSHQAKLQALAPETAATLERLAEDLARTLQAIQNAEQKVNTQCADAVARYAERKDELRARMEEYNKNADTINALTSDLQSVSEDLAKVKAQMDTRGASMTDTKPLLKVKTALTQLRTETKQLEIRIGVLTSTLTSKKLKEASIPRNSEVSKRGADCEAFLDDDDMEQL</sequence>
<dbReference type="GO" id="GO:0042073">
    <property type="term" value="P:intraciliary transport"/>
    <property type="evidence" value="ECO:0007669"/>
    <property type="project" value="TreeGrafter"/>
</dbReference>
<dbReference type="GO" id="GO:0005929">
    <property type="term" value="C:cilium"/>
    <property type="evidence" value="ECO:0007669"/>
    <property type="project" value="UniProtKB-SubCell"/>
</dbReference>
<protein>
    <recommendedName>
        <fullName evidence="9">Intraflagellar transport protein 57</fullName>
    </recommendedName>
</protein>
<keyword evidence="8" id="KW-1185">Reference proteome</keyword>
<dbReference type="GeneID" id="17259560"/>
<reference evidence="8" key="1">
    <citation type="journal article" date="2013" name="Nature">
        <title>Pan genome of the phytoplankton Emiliania underpins its global distribution.</title>
        <authorList>
            <person name="Read B.A."/>
            <person name="Kegel J."/>
            <person name="Klute M.J."/>
            <person name="Kuo A."/>
            <person name="Lefebvre S.C."/>
            <person name="Maumus F."/>
            <person name="Mayer C."/>
            <person name="Miller J."/>
            <person name="Monier A."/>
            <person name="Salamov A."/>
            <person name="Young J."/>
            <person name="Aguilar M."/>
            <person name="Claverie J.M."/>
            <person name="Frickenhaus S."/>
            <person name="Gonzalez K."/>
            <person name="Herman E.K."/>
            <person name="Lin Y.C."/>
            <person name="Napier J."/>
            <person name="Ogata H."/>
            <person name="Sarno A.F."/>
            <person name="Shmutz J."/>
            <person name="Schroeder D."/>
            <person name="de Vargas C."/>
            <person name="Verret F."/>
            <person name="von Dassow P."/>
            <person name="Valentin K."/>
            <person name="Van de Peer Y."/>
            <person name="Wheeler G."/>
            <person name="Dacks J.B."/>
            <person name="Delwiche C.F."/>
            <person name="Dyhrman S.T."/>
            <person name="Glockner G."/>
            <person name="John U."/>
            <person name="Richards T."/>
            <person name="Worden A.Z."/>
            <person name="Zhang X."/>
            <person name="Grigoriev I.V."/>
            <person name="Allen A.E."/>
            <person name="Bidle K."/>
            <person name="Borodovsky M."/>
            <person name="Bowler C."/>
            <person name="Brownlee C."/>
            <person name="Cock J.M."/>
            <person name="Elias M."/>
            <person name="Gladyshev V.N."/>
            <person name="Groth M."/>
            <person name="Guda C."/>
            <person name="Hadaegh A."/>
            <person name="Iglesias-Rodriguez M.D."/>
            <person name="Jenkins J."/>
            <person name="Jones B.M."/>
            <person name="Lawson T."/>
            <person name="Leese F."/>
            <person name="Lindquist E."/>
            <person name="Lobanov A."/>
            <person name="Lomsadze A."/>
            <person name="Malik S.B."/>
            <person name="Marsh M.E."/>
            <person name="Mackinder L."/>
            <person name="Mock T."/>
            <person name="Mueller-Roeber B."/>
            <person name="Pagarete A."/>
            <person name="Parker M."/>
            <person name="Probert I."/>
            <person name="Quesneville H."/>
            <person name="Raines C."/>
            <person name="Rensing S.A."/>
            <person name="Riano-Pachon D.M."/>
            <person name="Richier S."/>
            <person name="Rokitta S."/>
            <person name="Shiraiwa Y."/>
            <person name="Soanes D.M."/>
            <person name="van der Giezen M."/>
            <person name="Wahlund T.M."/>
            <person name="Williams B."/>
            <person name="Wilson W."/>
            <person name="Wolfe G."/>
            <person name="Wurch L.L."/>
        </authorList>
    </citation>
    <scope>NUCLEOTIDE SEQUENCE</scope>
</reference>
<dbReference type="Proteomes" id="UP000013827">
    <property type="component" value="Unassembled WGS sequence"/>
</dbReference>
<name>A0A0D3KWT6_EMIH1</name>
<evidence type="ECO:0000256" key="3">
    <source>
        <dbReference type="ARBA" id="ARBA00023069"/>
    </source>
</evidence>
<dbReference type="EnsemblProtists" id="EOD13409">
    <property type="protein sequence ID" value="EOD13409"/>
    <property type="gene ID" value="EMIHUDRAFT_76529"/>
</dbReference>
<dbReference type="GO" id="GO:0005815">
    <property type="term" value="C:microtubule organizing center"/>
    <property type="evidence" value="ECO:0007669"/>
    <property type="project" value="TreeGrafter"/>
</dbReference>
<keyword evidence="3" id="KW-0969">Cilium</keyword>